<name>A0A1I1H6V4_9ACTN</name>
<dbReference type="RefSeq" id="WP_091121998.1">
    <property type="nucleotide sequence ID" value="NZ_FOLB01000004.1"/>
</dbReference>
<dbReference type="EMBL" id="FOLB01000004">
    <property type="protein sequence ID" value="SFC19445.1"/>
    <property type="molecule type" value="Genomic_DNA"/>
</dbReference>
<evidence type="ECO:0000313" key="3">
    <source>
        <dbReference type="Proteomes" id="UP000198832"/>
    </source>
</evidence>
<dbReference type="SUPFAM" id="SSF56281">
    <property type="entry name" value="Metallo-hydrolase/oxidoreductase"/>
    <property type="match status" value="1"/>
</dbReference>
<evidence type="ECO:0000259" key="1">
    <source>
        <dbReference type="SMART" id="SM00849"/>
    </source>
</evidence>
<dbReference type="InterPro" id="IPR001279">
    <property type="entry name" value="Metallo-B-lactamas"/>
</dbReference>
<organism evidence="2 3">
    <name type="scientific">Nocardioides terrae</name>
    <dbReference type="NCBI Taxonomy" id="574651"/>
    <lineage>
        <taxon>Bacteria</taxon>
        <taxon>Bacillati</taxon>
        <taxon>Actinomycetota</taxon>
        <taxon>Actinomycetes</taxon>
        <taxon>Propionibacteriales</taxon>
        <taxon>Nocardioidaceae</taxon>
        <taxon>Nocardioides</taxon>
    </lineage>
</organism>
<gene>
    <name evidence="2" type="ORF">SAMN04487968_104205</name>
</gene>
<dbReference type="SMART" id="SM00849">
    <property type="entry name" value="Lactamase_B"/>
    <property type="match status" value="1"/>
</dbReference>
<dbReference type="STRING" id="574651.SAMN04487968_104205"/>
<dbReference type="InterPro" id="IPR036866">
    <property type="entry name" value="RibonucZ/Hydroxyglut_hydro"/>
</dbReference>
<dbReference type="InterPro" id="IPR036388">
    <property type="entry name" value="WH-like_DNA-bd_sf"/>
</dbReference>
<proteinExistence type="predicted"/>
<dbReference type="InterPro" id="IPR050662">
    <property type="entry name" value="Sec-metab_biosynth-thioest"/>
</dbReference>
<dbReference type="Pfam" id="PF00753">
    <property type="entry name" value="Lactamase_B"/>
    <property type="match status" value="1"/>
</dbReference>
<sequence length="353" mass="37574">MSTPTAYAVSPDSGEHWSAPGAFEVAPGIHRIPLPLPMDGLKAVNVYAIETEQGLTLIDGGWAITEGREALGKGLRELGRSFTDIRRFLVTHVHRDHFSLAAAIGAEVGADVTLGLGEKATLDIMLGATSVDEVPMIGELRAAGAAELAHLFGQDPSSDGRDEQSIRYPDSWLDGDLEVRVGERTLDAVHTPGHTRGHYVFSERAAGLLFAGDHVLPTITPSIGFEPAAVRQPLRDFMESLAKVRALPDQVLLPAHGPVAPSVHARVDQLLEHHEHRLAACLAALSGGPRTAYAVAGQLPWTRHEHAFDTLDAFNAALAAMETKAHLELLVARGQATRSEEAGGVVFAAVAGR</sequence>
<keyword evidence="3" id="KW-1185">Reference proteome</keyword>
<dbReference type="Proteomes" id="UP000198832">
    <property type="component" value="Unassembled WGS sequence"/>
</dbReference>
<reference evidence="2 3" key="1">
    <citation type="submission" date="2016-10" db="EMBL/GenBank/DDBJ databases">
        <authorList>
            <person name="de Groot N.N."/>
        </authorList>
    </citation>
    <scope>NUCLEOTIDE SEQUENCE [LARGE SCALE GENOMIC DNA]</scope>
    <source>
        <strain evidence="2 3">CGMCC 1.7056</strain>
    </source>
</reference>
<dbReference type="PANTHER" id="PTHR23131">
    <property type="entry name" value="ENDORIBONUCLEASE LACTB2"/>
    <property type="match status" value="1"/>
</dbReference>
<dbReference type="Gene3D" id="3.60.15.10">
    <property type="entry name" value="Ribonuclease Z/Hydroxyacylglutathione hydrolase-like"/>
    <property type="match status" value="1"/>
</dbReference>
<accession>A0A1I1H6V4</accession>
<evidence type="ECO:0000313" key="2">
    <source>
        <dbReference type="EMBL" id="SFC19445.1"/>
    </source>
</evidence>
<dbReference type="PANTHER" id="PTHR23131:SF4">
    <property type="entry name" value="METALLO-BETA-LACTAMASE SUPERFAMILY POTEIN"/>
    <property type="match status" value="1"/>
</dbReference>
<dbReference type="OrthoDB" id="2971563at2"/>
<dbReference type="AlphaFoldDB" id="A0A1I1H6V4"/>
<feature type="domain" description="Metallo-beta-lactamase" evidence="1">
    <location>
        <begin position="43"/>
        <end position="256"/>
    </location>
</feature>
<dbReference type="Gene3D" id="1.10.10.10">
    <property type="entry name" value="Winged helix-like DNA-binding domain superfamily/Winged helix DNA-binding domain"/>
    <property type="match status" value="1"/>
</dbReference>
<protein>
    <submittedName>
        <fullName evidence="2">Glyoxylase, beta-lactamase superfamily II</fullName>
    </submittedName>
</protein>